<dbReference type="InterPro" id="IPR053745">
    <property type="entry name" value="Viral_Tail_Comp_sf"/>
</dbReference>
<dbReference type="RefSeq" id="WP_088215077.1">
    <property type="nucleotide sequence ID" value="NZ_NIPW01000011.1"/>
</dbReference>
<gene>
    <name evidence="1" type="ORF">CDV49_08255</name>
</gene>
<dbReference type="Gene3D" id="3.30.2000.30">
    <property type="match status" value="1"/>
</dbReference>
<organism evidence="1 2">
    <name type="scientific">Haematobacter genomosp. 1</name>
    <dbReference type="NCBI Taxonomy" id="366618"/>
    <lineage>
        <taxon>Bacteria</taxon>
        <taxon>Pseudomonadati</taxon>
        <taxon>Pseudomonadota</taxon>
        <taxon>Alphaproteobacteria</taxon>
        <taxon>Rhodobacterales</taxon>
        <taxon>Paracoccaceae</taxon>
        <taxon>Haematobacter</taxon>
    </lineage>
</organism>
<reference evidence="1 2" key="1">
    <citation type="submission" date="2016-12" db="EMBL/GenBank/DDBJ databases">
        <title>Comparison of Traditional DNA-DNA Hybridization with In Silico Genomic Analysis.</title>
        <authorList>
            <person name="Nicholson A.C."/>
            <person name="Humrighouse B.W."/>
            <person name="Graziano J."/>
            <person name="Lasker B."/>
            <person name="Whitney A.M."/>
            <person name="Mcquiston J.R."/>
        </authorList>
    </citation>
    <scope>NUCLEOTIDE SEQUENCE [LARGE SCALE GENOMIC DNA]</scope>
    <source>
        <strain evidence="1 2">H2240</strain>
    </source>
</reference>
<comment type="caution">
    <text evidence="1">The sequence shown here is derived from an EMBL/GenBank/DDBJ whole genome shotgun (WGS) entry which is preliminary data.</text>
</comment>
<evidence type="ECO:0000313" key="2">
    <source>
        <dbReference type="Proteomes" id="UP000196878"/>
    </source>
</evidence>
<evidence type="ECO:0000313" key="1">
    <source>
        <dbReference type="EMBL" id="OWJ78418.1"/>
    </source>
</evidence>
<dbReference type="OrthoDB" id="7630456at2"/>
<accession>A0A212AC14</accession>
<protein>
    <recommendedName>
        <fullName evidence="3">DUF3168 domain-containing protein</fullName>
    </recommendedName>
</protein>
<dbReference type="EMBL" id="NIPW01000011">
    <property type="protein sequence ID" value="OWJ78418.1"/>
    <property type="molecule type" value="Genomic_DNA"/>
</dbReference>
<sequence length="135" mass="14769">MPGLSNALQTLILQRLTTFAPLVSLGVRVCDPPRAKEVPPYISFGPSDWQEDDADCIDGRVETIQIDVWSSAQDGQREAKDICEAVKKALHGYDADLGAHALVGMRVPMVRVFRDPDGITTHGVVQVEALIEEND</sequence>
<dbReference type="InterPro" id="IPR021508">
    <property type="entry name" value="Gp17-like"/>
</dbReference>
<dbReference type="Proteomes" id="UP000196878">
    <property type="component" value="Unassembled WGS sequence"/>
</dbReference>
<dbReference type="Pfam" id="PF11367">
    <property type="entry name" value="Tail_completion_gp17"/>
    <property type="match status" value="1"/>
</dbReference>
<proteinExistence type="predicted"/>
<name>A0A212AC14_9RHOB</name>
<keyword evidence="2" id="KW-1185">Reference proteome</keyword>
<dbReference type="AlphaFoldDB" id="A0A212AC14"/>
<evidence type="ECO:0008006" key="3">
    <source>
        <dbReference type="Google" id="ProtNLM"/>
    </source>
</evidence>